<evidence type="ECO:0000313" key="2">
    <source>
        <dbReference type="Proteomes" id="UP000645217"/>
    </source>
</evidence>
<evidence type="ECO:0000313" key="1">
    <source>
        <dbReference type="EMBL" id="GGK87617.1"/>
    </source>
</evidence>
<name>A0A917R421_9ACTN</name>
<proteinExistence type="predicted"/>
<dbReference type="AlphaFoldDB" id="A0A917R421"/>
<reference evidence="1" key="1">
    <citation type="journal article" date="2014" name="Int. J. Syst. Evol. Microbiol.">
        <title>Complete genome sequence of Corynebacterium casei LMG S-19264T (=DSM 44701T), isolated from a smear-ripened cheese.</title>
        <authorList>
            <consortium name="US DOE Joint Genome Institute (JGI-PGF)"/>
            <person name="Walter F."/>
            <person name="Albersmeier A."/>
            <person name="Kalinowski J."/>
            <person name="Ruckert C."/>
        </authorList>
    </citation>
    <scope>NUCLEOTIDE SEQUENCE</scope>
    <source>
        <strain evidence="1">JCM 13064</strain>
    </source>
</reference>
<accession>A0A917R421</accession>
<protein>
    <submittedName>
        <fullName evidence="1">Uncharacterized protein</fullName>
    </submittedName>
</protein>
<sequence>MIDLRRVQDLWRRGGAAVRRCAREPWPGLGHLPPEFPGTDRPGVIVRAVTGGCGWTGSRS</sequence>
<gene>
    <name evidence="1" type="ORF">GCM10007964_32730</name>
</gene>
<reference evidence="1" key="2">
    <citation type="submission" date="2020-09" db="EMBL/GenBank/DDBJ databases">
        <authorList>
            <person name="Sun Q."/>
            <person name="Ohkuma M."/>
        </authorList>
    </citation>
    <scope>NUCLEOTIDE SEQUENCE</scope>
    <source>
        <strain evidence="1">JCM 13064</strain>
    </source>
</reference>
<keyword evidence="2" id="KW-1185">Reference proteome</keyword>
<dbReference type="EMBL" id="BMNT01000016">
    <property type="protein sequence ID" value="GGK87617.1"/>
    <property type="molecule type" value="Genomic_DNA"/>
</dbReference>
<dbReference type="RefSeq" id="WP_189163860.1">
    <property type="nucleotide sequence ID" value="NZ_BMNT01000016.1"/>
</dbReference>
<dbReference type="Proteomes" id="UP000645217">
    <property type="component" value="Unassembled WGS sequence"/>
</dbReference>
<organism evidence="1 2">
    <name type="scientific">Sphaerisporangium melleum</name>
    <dbReference type="NCBI Taxonomy" id="321316"/>
    <lineage>
        <taxon>Bacteria</taxon>
        <taxon>Bacillati</taxon>
        <taxon>Actinomycetota</taxon>
        <taxon>Actinomycetes</taxon>
        <taxon>Streptosporangiales</taxon>
        <taxon>Streptosporangiaceae</taxon>
        <taxon>Sphaerisporangium</taxon>
    </lineage>
</organism>
<comment type="caution">
    <text evidence="1">The sequence shown here is derived from an EMBL/GenBank/DDBJ whole genome shotgun (WGS) entry which is preliminary data.</text>
</comment>